<sequence>MKRLLRYGRNFYVATGVGLLVWMLAFDANDLFAQFRNWWTLRDLEESKAFYQAAIKRVQNQRKLVLGTDQLREKYARERYLMKKPTEDVYVLVDENNEPIEK</sequence>
<keyword evidence="1" id="KW-1133">Transmembrane helix</keyword>
<keyword evidence="1" id="KW-0812">Transmembrane</keyword>
<evidence type="ECO:0000313" key="2">
    <source>
        <dbReference type="EMBL" id="KAB7729199.1"/>
    </source>
</evidence>
<gene>
    <name evidence="2" type="ORF">F5984_16300</name>
</gene>
<evidence type="ECO:0000256" key="1">
    <source>
        <dbReference type="SAM" id="Phobius"/>
    </source>
</evidence>
<reference evidence="2 3" key="1">
    <citation type="submission" date="2019-10" db="EMBL/GenBank/DDBJ databases">
        <title>Rudanella paleaurantiibacter sp. nov., isolated from sludge.</title>
        <authorList>
            <person name="Xu S.Q."/>
        </authorList>
    </citation>
    <scope>NUCLEOTIDE SEQUENCE [LARGE SCALE GENOMIC DNA]</scope>
    <source>
        <strain evidence="2 3">HX-22-17</strain>
    </source>
</reference>
<organism evidence="2 3">
    <name type="scientific">Rudanella paleaurantiibacter</name>
    <dbReference type="NCBI Taxonomy" id="2614655"/>
    <lineage>
        <taxon>Bacteria</taxon>
        <taxon>Pseudomonadati</taxon>
        <taxon>Bacteroidota</taxon>
        <taxon>Cytophagia</taxon>
        <taxon>Cytophagales</taxon>
        <taxon>Cytophagaceae</taxon>
        <taxon>Rudanella</taxon>
    </lineage>
</organism>
<evidence type="ECO:0000313" key="3">
    <source>
        <dbReference type="Proteomes" id="UP000488299"/>
    </source>
</evidence>
<keyword evidence="1" id="KW-0472">Membrane</keyword>
<name>A0A7J5TX31_9BACT</name>
<comment type="caution">
    <text evidence="2">The sequence shown here is derived from an EMBL/GenBank/DDBJ whole genome shotgun (WGS) entry which is preliminary data.</text>
</comment>
<dbReference type="AlphaFoldDB" id="A0A7J5TX31"/>
<dbReference type="RefSeq" id="WP_152125304.1">
    <property type="nucleotide sequence ID" value="NZ_WELI01000006.1"/>
</dbReference>
<feature type="transmembrane region" description="Helical" evidence="1">
    <location>
        <begin position="7"/>
        <end position="26"/>
    </location>
</feature>
<dbReference type="Proteomes" id="UP000488299">
    <property type="component" value="Unassembled WGS sequence"/>
</dbReference>
<accession>A0A7J5TX31</accession>
<keyword evidence="3" id="KW-1185">Reference proteome</keyword>
<dbReference type="EMBL" id="WELI01000006">
    <property type="protein sequence ID" value="KAB7729199.1"/>
    <property type="molecule type" value="Genomic_DNA"/>
</dbReference>
<protein>
    <submittedName>
        <fullName evidence="2">Septum formation initiator family protein</fullName>
    </submittedName>
</protein>
<proteinExistence type="predicted"/>